<name>A0A8H6VZI5_MYCCL</name>
<accession>A0A8H6VZI5</accession>
<gene>
    <name evidence="2" type="ORF">HMN09_01183500</name>
</gene>
<protein>
    <submittedName>
        <fullName evidence="2">Uncharacterized protein</fullName>
    </submittedName>
</protein>
<feature type="region of interest" description="Disordered" evidence="1">
    <location>
        <begin position="196"/>
        <end position="285"/>
    </location>
</feature>
<feature type="compositionally biased region" description="Pro residues" evidence="1">
    <location>
        <begin position="223"/>
        <end position="243"/>
    </location>
</feature>
<sequence length="300" mass="32848">MESPDAAHIELDATLDVYPELDDGHWQPPSILDVPPLPPTPTPNAANVGATSPGTGTSDPTLRAVLAAIAEKRRGHIVGKRPRHAADYNGLVSGTAGQRMIMEVDSDNVSSTGLDNPDPEALLDEEDISQAFDEVLERLTAQELERQFSRIRDASQDQNALMDMDMDVDDRPLEFKFSPDDDPPTAGLRLRLEFEEPPADPWVPEDSDSESQSRFAPRIRLKNPPPPSPPPPRAPSPPAPPPFDDTAARLSRCPCSRCSPNEERNARYADETELSAHAHAHAEQQDEIHRLFSLSPFAAA</sequence>
<feature type="compositionally biased region" description="Basic and acidic residues" evidence="1">
    <location>
        <begin position="260"/>
        <end position="285"/>
    </location>
</feature>
<evidence type="ECO:0000313" key="3">
    <source>
        <dbReference type="Proteomes" id="UP000613580"/>
    </source>
</evidence>
<feature type="compositionally biased region" description="Acidic residues" evidence="1">
    <location>
        <begin position="196"/>
        <end position="209"/>
    </location>
</feature>
<dbReference type="Proteomes" id="UP000613580">
    <property type="component" value="Unassembled WGS sequence"/>
</dbReference>
<dbReference type="EMBL" id="JACAZE010000020">
    <property type="protein sequence ID" value="KAF7293874.1"/>
    <property type="molecule type" value="Genomic_DNA"/>
</dbReference>
<comment type="caution">
    <text evidence="2">The sequence shown here is derived from an EMBL/GenBank/DDBJ whole genome shotgun (WGS) entry which is preliminary data.</text>
</comment>
<reference evidence="2" key="1">
    <citation type="submission" date="2020-05" db="EMBL/GenBank/DDBJ databases">
        <title>Mycena genomes resolve the evolution of fungal bioluminescence.</title>
        <authorList>
            <person name="Tsai I.J."/>
        </authorList>
    </citation>
    <scope>NUCLEOTIDE SEQUENCE</scope>
    <source>
        <strain evidence="2">110903Hualien_Pintung</strain>
    </source>
</reference>
<dbReference type="AlphaFoldDB" id="A0A8H6VZI5"/>
<dbReference type="OrthoDB" id="3070939at2759"/>
<organism evidence="2 3">
    <name type="scientific">Mycena chlorophos</name>
    <name type="common">Agaric fungus</name>
    <name type="synonym">Agaricus chlorophos</name>
    <dbReference type="NCBI Taxonomy" id="658473"/>
    <lineage>
        <taxon>Eukaryota</taxon>
        <taxon>Fungi</taxon>
        <taxon>Dikarya</taxon>
        <taxon>Basidiomycota</taxon>
        <taxon>Agaricomycotina</taxon>
        <taxon>Agaricomycetes</taxon>
        <taxon>Agaricomycetidae</taxon>
        <taxon>Agaricales</taxon>
        <taxon>Marasmiineae</taxon>
        <taxon>Mycenaceae</taxon>
        <taxon>Mycena</taxon>
    </lineage>
</organism>
<proteinExistence type="predicted"/>
<evidence type="ECO:0000256" key="1">
    <source>
        <dbReference type="SAM" id="MobiDB-lite"/>
    </source>
</evidence>
<keyword evidence="3" id="KW-1185">Reference proteome</keyword>
<feature type="compositionally biased region" description="Polar residues" evidence="1">
    <location>
        <begin position="49"/>
        <end position="60"/>
    </location>
</feature>
<evidence type="ECO:0000313" key="2">
    <source>
        <dbReference type="EMBL" id="KAF7293874.1"/>
    </source>
</evidence>
<feature type="region of interest" description="Disordered" evidence="1">
    <location>
        <begin position="20"/>
        <end position="60"/>
    </location>
</feature>